<reference evidence="1 2" key="1">
    <citation type="journal article" date="2014" name="Genome Biol. Evol.">
        <title>The secreted proteins of Achlya hypogyna and Thraustotheca clavata identify the ancestral oomycete secretome and reveal gene acquisitions by horizontal gene transfer.</title>
        <authorList>
            <person name="Misner I."/>
            <person name="Blouin N."/>
            <person name="Leonard G."/>
            <person name="Richards T.A."/>
            <person name="Lane C.E."/>
        </authorList>
    </citation>
    <scope>NUCLEOTIDE SEQUENCE [LARGE SCALE GENOMIC DNA]</scope>
    <source>
        <strain evidence="1 2">ATCC 34112</strain>
    </source>
</reference>
<dbReference type="Gene3D" id="2.130.10.10">
    <property type="entry name" value="YVTN repeat-like/Quinoprotein amine dehydrogenase"/>
    <property type="match status" value="1"/>
</dbReference>
<sequence>MSSWPELREIQNVHINHVAEGFNEGLQCIALPIAPGTIGLYTLNDEFEIISTPREIALASQEPCRALSWFTSSRVSYIAIATASSVEIWDIARENTPTKCLQWKIDQQIYTVKWNPHRPLLSVQTNKGIHFVSPLSAMDGMIELPWAKNSKRMHCWNQTGTALAVYGN</sequence>
<protein>
    <submittedName>
        <fullName evidence="1">Uncharacterized protein</fullName>
    </submittedName>
</protein>
<keyword evidence="2" id="KW-1185">Reference proteome</keyword>
<accession>A0A1W0ABT8</accession>
<dbReference type="SUPFAM" id="SSF50978">
    <property type="entry name" value="WD40 repeat-like"/>
    <property type="match status" value="1"/>
</dbReference>
<dbReference type="EMBL" id="JNBS01000236">
    <property type="protein sequence ID" value="OQS07470.1"/>
    <property type="molecule type" value="Genomic_DNA"/>
</dbReference>
<evidence type="ECO:0000313" key="1">
    <source>
        <dbReference type="EMBL" id="OQS07470.1"/>
    </source>
</evidence>
<dbReference type="Proteomes" id="UP000243217">
    <property type="component" value="Unassembled WGS sequence"/>
</dbReference>
<dbReference type="InterPro" id="IPR036322">
    <property type="entry name" value="WD40_repeat_dom_sf"/>
</dbReference>
<name>A0A1W0ABT8_9STRA</name>
<dbReference type="AlphaFoldDB" id="A0A1W0ABT8"/>
<comment type="caution">
    <text evidence="1">The sequence shown here is derived from an EMBL/GenBank/DDBJ whole genome shotgun (WGS) entry which is preliminary data.</text>
</comment>
<proteinExistence type="predicted"/>
<dbReference type="InterPro" id="IPR015943">
    <property type="entry name" value="WD40/YVTN_repeat-like_dom_sf"/>
</dbReference>
<evidence type="ECO:0000313" key="2">
    <source>
        <dbReference type="Proteomes" id="UP000243217"/>
    </source>
</evidence>
<gene>
    <name evidence="1" type="ORF">THRCLA_00508</name>
</gene>
<organism evidence="1 2">
    <name type="scientific">Thraustotheca clavata</name>
    <dbReference type="NCBI Taxonomy" id="74557"/>
    <lineage>
        <taxon>Eukaryota</taxon>
        <taxon>Sar</taxon>
        <taxon>Stramenopiles</taxon>
        <taxon>Oomycota</taxon>
        <taxon>Saprolegniomycetes</taxon>
        <taxon>Saprolegniales</taxon>
        <taxon>Achlyaceae</taxon>
        <taxon>Thraustotheca</taxon>
    </lineage>
</organism>